<keyword evidence="1" id="KW-1133">Transmembrane helix</keyword>
<feature type="transmembrane region" description="Helical" evidence="1">
    <location>
        <begin position="85"/>
        <end position="106"/>
    </location>
</feature>
<evidence type="ECO:0000256" key="1">
    <source>
        <dbReference type="SAM" id="Phobius"/>
    </source>
</evidence>
<accession>A0A9X1MGR3</accession>
<keyword evidence="3" id="KW-1185">Reference proteome</keyword>
<keyword evidence="1" id="KW-0812">Transmembrane</keyword>
<protein>
    <submittedName>
        <fullName evidence="2">Uncharacterized protein</fullName>
    </submittedName>
</protein>
<dbReference type="AlphaFoldDB" id="A0A9X1MGR3"/>
<gene>
    <name evidence="2" type="ORF">LJ757_14070</name>
</gene>
<dbReference type="RefSeq" id="WP_227896820.1">
    <property type="nucleotide sequence ID" value="NZ_CP099466.1"/>
</dbReference>
<proteinExistence type="predicted"/>
<organism evidence="2 3">
    <name type="scientific">Arthrobacter caoxuetaonis</name>
    <dbReference type="NCBI Taxonomy" id="2886935"/>
    <lineage>
        <taxon>Bacteria</taxon>
        <taxon>Bacillati</taxon>
        <taxon>Actinomycetota</taxon>
        <taxon>Actinomycetes</taxon>
        <taxon>Micrococcales</taxon>
        <taxon>Micrococcaceae</taxon>
        <taxon>Arthrobacter</taxon>
    </lineage>
</organism>
<dbReference type="EMBL" id="JAJFZV010000015">
    <property type="protein sequence ID" value="MCC3298920.1"/>
    <property type="molecule type" value="Genomic_DNA"/>
</dbReference>
<reference evidence="2" key="1">
    <citation type="submission" date="2021-10" db="EMBL/GenBank/DDBJ databases">
        <title>Novel species in genus Arthrobacter.</title>
        <authorList>
            <person name="Liu Y."/>
        </authorList>
    </citation>
    <scope>NUCLEOTIDE SEQUENCE</scope>
    <source>
        <strain evidence="2">Zg-Y453</strain>
    </source>
</reference>
<sequence length="131" mass="13742">MRTPEPVRSTREKSLILLEAAVGAASLGSGTLLALRPDGAFLHSGPSALRRTPFHSWRVPGLLLASGFGGGYLLAALLQLRRHRYARAVGVAAGSALVVLEAWEAVWIEYQPLLALYAAAGGAVAALAWKG</sequence>
<feature type="transmembrane region" description="Helical" evidence="1">
    <location>
        <begin position="112"/>
        <end position="129"/>
    </location>
</feature>
<comment type="caution">
    <text evidence="2">The sequence shown here is derived from an EMBL/GenBank/DDBJ whole genome shotgun (WGS) entry which is preliminary data.</text>
</comment>
<evidence type="ECO:0000313" key="3">
    <source>
        <dbReference type="Proteomes" id="UP001139158"/>
    </source>
</evidence>
<feature type="transmembrane region" description="Helical" evidence="1">
    <location>
        <begin position="15"/>
        <end position="35"/>
    </location>
</feature>
<dbReference type="Proteomes" id="UP001139158">
    <property type="component" value="Unassembled WGS sequence"/>
</dbReference>
<keyword evidence="1" id="KW-0472">Membrane</keyword>
<name>A0A9X1MGR3_9MICC</name>
<evidence type="ECO:0000313" key="2">
    <source>
        <dbReference type="EMBL" id="MCC3298920.1"/>
    </source>
</evidence>
<feature type="transmembrane region" description="Helical" evidence="1">
    <location>
        <begin position="55"/>
        <end position="78"/>
    </location>
</feature>